<dbReference type="GO" id="GO:0005829">
    <property type="term" value="C:cytosol"/>
    <property type="evidence" value="ECO:0007669"/>
    <property type="project" value="TreeGrafter"/>
</dbReference>
<dbReference type="Pfam" id="PF00117">
    <property type="entry name" value="GATase"/>
    <property type="match status" value="1"/>
</dbReference>
<evidence type="ECO:0000256" key="3">
    <source>
        <dbReference type="ARBA" id="ARBA00012291"/>
    </source>
</evidence>
<dbReference type="Gene3D" id="3.40.50.880">
    <property type="match status" value="1"/>
</dbReference>
<keyword evidence="4" id="KW-0436">Ligase</keyword>
<dbReference type="PANTHER" id="PTHR11550:SF0">
    <property type="entry name" value="CTP SYNTHASE-RELATED"/>
    <property type="match status" value="1"/>
</dbReference>
<evidence type="ECO:0000256" key="4">
    <source>
        <dbReference type="ARBA" id="ARBA00022598"/>
    </source>
</evidence>
<evidence type="ECO:0000256" key="9">
    <source>
        <dbReference type="ARBA" id="ARBA00047781"/>
    </source>
</evidence>
<keyword evidence="6" id="KW-0067">ATP-binding</keyword>
<dbReference type="GO" id="GO:0019856">
    <property type="term" value="P:pyrimidine nucleobase biosynthetic process"/>
    <property type="evidence" value="ECO:0007669"/>
    <property type="project" value="TreeGrafter"/>
</dbReference>
<comment type="pathway">
    <text evidence="1">Pyrimidine metabolism; CTP biosynthesis via de novo pathway; CTP from UDP: step 2/2.</text>
</comment>
<dbReference type="UniPathway" id="UPA00159">
    <property type="reaction ID" value="UER00277"/>
</dbReference>
<dbReference type="GO" id="GO:0005524">
    <property type="term" value="F:ATP binding"/>
    <property type="evidence" value="ECO:0007669"/>
    <property type="project" value="UniProtKB-KW"/>
</dbReference>
<keyword evidence="8" id="KW-0665">Pyrimidine biosynthesis</keyword>
<protein>
    <recommendedName>
        <fullName evidence="3">CTP synthase (glutamine hydrolyzing)</fullName>
        <ecNumber evidence="3">6.3.4.2</ecNumber>
    </recommendedName>
</protein>
<keyword evidence="7" id="KW-0315">Glutamine amidotransferase</keyword>
<proteinExistence type="inferred from homology"/>
<comment type="catalytic activity">
    <reaction evidence="9">
        <text>UTP + L-glutamine + ATP + H2O = CTP + L-glutamate + ADP + phosphate + 2 H(+)</text>
        <dbReference type="Rhea" id="RHEA:26426"/>
        <dbReference type="ChEBI" id="CHEBI:15377"/>
        <dbReference type="ChEBI" id="CHEBI:15378"/>
        <dbReference type="ChEBI" id="CHEBI:29985"/>
        <dbReference type="ChEBI" id="CHEBI:30616"/>
        <dbReference type="ChEBI" id="CHEBI:37563"/>
        <dbReference type="ChEBI" id="CHEBI:43474"/>
        <dbReference type="ChEBI" id="CHEBI:46398"/>
        <dbReference type="ChEBI" id="CHEBI:58359"/>
        <dbReference type="ChEBI" id="CHEBI:456216"/>
        <dbReference type="EC" id="6.3.4.2"/>
    </reaction>
</comment>
<dbReference type="SUPFAM" id="SSF52317">
    <property type="entry name" value="Class I glutamine amidotransferase-like"/>
    <property type="match status" value="1"/>
</dbReference>
<dbReference type="EC" id="6.3.4.2" evidence="3"/>
<evidence type="ECO:0000259" key="10">
    <source>
        <dbReference type="Pfam" id="PF00117"/>
    </source>
</evidence>
<accession>A0A0F8YNS4</accession>
<dbReference type="GO" id="GO:0042802">
    <property type="term" value="F:identical protein binding"/>
    <property type="evidence" value="ECO:0007669"/>
    <property type="project" value="TreeGrafter"/>
</dbReference>
<dbReference type="GO" id="GO:0044210">
    <property type="term" value="P:'de novo' CTP biosynthetic process"/>
    <property type="evidence" value="ECO:0007669"/>
    <property type="project" value="UniProtKB-UniPathway"/>
</dbReference>
<reference evidence="11" key="1">
    <citation type="journal article" date="2015" name="Nature">
        <title>Complex archaea that bridge the gap between prokaryotes and eukaryotes.</title>
        <authorList>
            <person name="Spang A."/>
            <person name="Saw J.H."/>
            <person name="Jorgensen S.L."/>
            <person name="Zaremba-Niedzwiedzka K."/>
            <person name="Martijn J."/>
            <person name="Lind A.E."/>
            <person name="van Eijk R."/>
            <person name="Schleper C."/>
            <person name="Guy L."/>
            <person name="Ettema T.J."/>
        </authorList>
    </citation>
    <scope>NUCLEOTIDE SEQUENCE</scope>
</reference>
<dbReference type="InterPro" id="IPR017926">
    <property type="entry name" value="GATASE"/>
</dbReference>
<evidence type="ECO:0000256" key="7">
    <source>
        <dbReference type="ARBA" id="ARBA00022962"/>
    </source>
</evidence>
<evidence type="ECO:0000256" key="2">
    <source>
        <dbReference type="ARBA" id="ARBA00007533"/>
    </source>
</evidence>
<evidence type="ECO:0000256" key="5">
    <source>
        <dbReference type="ARBA" id="ARBA00022741"/>
    </source>
</evidence>
<dbReference type="PANTHER" id="PTHR11550">
    <property type="entry name" value="CTP SYNTHASE"/>
    <property type="match status" value="1"/>
</dbReference>
<keyword evidence="5" id="KW-0547">Nucleotide-binding</keyword>
<gene>
    <name evidence="11" type="ORF">LCGC14_2797590</name>
</gene>
<dbReference type="GO" id="GO:0003883">
    <property type="term" value="F:CTP synthase activity"/>
    <property type="evidence" value="ECO:0007669"/>
    <property type="project" value="UniProtKB-EC"/>
</dbReference>
<sequence>FHGFLVAPGSPYKNMEKVLFAIEYARENNVPMLGTCGGFQHMMIEYAQNVLGYKDAQHAEYDPYASELFISELACSLKGREMKLDLTPNSAVASLYGKLQVK</sequence>
<evidence type="ECO:0000256" key="1">
    <source>
        <dbReference type="ARBA" id="ARBA00005171"/>
    </source>
</evidence>
<comment type="similarity">
    <text evidence="2">Belongs to the CTP synthase family.</text>
</comment>
<evidence type="ECO:0000313" key="11">
    <source>
        <dbReference type="EMBL" id="KKK83017.1"/>
    </source>
</evidence>
<dbReference type="InterPro" id="IPR004468">
    <property type="entry name" value="CTP_synthase"/>
</dbReference>
<dbReference type="AlphaFoldDB" id="A0A0F8YNS4"/>
<feature type="non-terminal residue" evidence="11">
    <location>
        <position position="1"/>
    </location>
</feature>
<dbReference type="InterPro" id="IPR029062">
    <property type="entry name" value="Class_I_gatase-like"/>
</dbReference>
<name>A0A0F8YNS4_9ZZZZ</name>
<evidence type="ECO:0000256" key="6">
    <source>
        <dbReference type="ARBA" id="ARBA00022840"/>
    </source>
</evidence>
<evidence type="ECO:0000256" key="8">
    <source>
        <dbReference type="ARBA" id="ARBA00022975"/>
    </source>
</evidence>
<comment type="caution">
    <text evidence="11">The sequence shown here is derived from an EMBL/GenBank/DDBJ whole genome shotgun (WGS) entry which is preliminary data.</text>
</comment>
<dbReference type="EMBL" id="LAZR01052413">
    <property type="protein sequence ID" value="KKK83017.1"/>
    <property type="molecule type" value="Genomic_DNA"/>
</dbReference>
<organism evidence="11">
    <name type="scientific">marine sediment metagenome</name>
    <dbReference type="NCBI Taxonomy" id="412755"/>
    <lineage>
        <taxon>unclassified sequences</taxon>
        <taxon>metagenomes</taxon>
        <taxon>ecological metagenomes</taxon>
    </lineage>
</organism>
<feature type="domain" description="Glutamine amidotransferase" evidence="10">
    <location>
        <begin position="8"/>
        <end position="57"/>
    </location>
</feature>